<evidence type="ECO:0000259" key="2">
    <source>
        <dbReference type="SMART" id="SM00829"/>
    </source>
</evidence>
<dbReference type="Gene3D" id="3.40.50.720">
    <property type="entry name" value="NAD(P)-binding Rossmann-like Domain"/>
    <property type="match status" value="1"/>
</dbReference>
<organism evidence="3">
    <name type="scientific">Tanacetum cinerariifolium</name>
    <name type="common">Dalmatian daisy</name>
    <name type="synonym">Chrysanthemum cinerariifolium</name>
    <dbReference type="NCBI Taxonomy" id="118510"/>
    <lineage>
        <taxon>Eukaryota</taxon>
        <taxon>Viridiplantae</taxon>
        <taxon>Streptophyta</taxon>
        <taxon>Embryophyta</taxon>
        <taxon>Tracheophyta</taxon>
        <taxon>Spermatophyta</taxon>
        <taxon>Magnoliopsida</taxon>
        <taxon>eudicotyledons</taxon>
        <taxon>Gunneridae</taxon>
        <taxon>Pentapetalae</taxon>
        <taxon>asterids</taxon>
        <taxon>campanulids</taxon>
        <taxon>Asterales</taxon>
        <taxon>Asteraceae</taxon>
        <taxon>Asteroideae</taxon>
        <taxon>Anthemideae</taxon>
        <taxon>Anthemidinae</taxon>
        <taxon>Tanacetum</taxon>
    </lineage>
</organism>
<evidence type="ECO:0000313" key="3">
    <source>
        <dbReference type="EMBL" id="GEU61447.1"/>
    </source>
</evidence>
<dbReference type="Pfam" id="PF16884">
    <property type="entry name" value="ADH_N_2"/>
    <property type="match status" value="1"/>
</dbReference>
<dbReference type="Pfam" id="PF00107">
    <property type="entry name" value="ADH_zinc_N"/>
    <property type="match status" value="1"/>
</dbReference>
<dbReference type="InterPro" id="IPR013149">
    <property type="entry name" value="ADH-like_C"/>
</dbReference>
<protein>
    <submittedName>
        <fullName evidence="3">2-alkenal reductase (NADP(+)-dependent)-like</fullName>
    </submittedName>
</protein>
<dbReference type="InterPro" id="IPR041694">
    <property type="entry name" value="ADH_N_2"/>
</dbReference>
<proteinExistence type="predicted"/>
<feature type="domain" description="Enoyl reductase (ER)" evidence="2">
    <location>
        <begin position="30"/>
        <end position="344"/>
    </location>
</feature>
<dbReference type="InterPro" id="IPR036291">
    <property type="entry name" value="NAD(P)-bd_dom_sf"/>
</dbReference>
<dbReference type="PANTHER" id="PTHR43205">
    <property type="entry name" value="PROSTAGLANDIN REDUCTASE"/>
    <property type="match status" value="1"/>
</dbReference>
<dbReference type="InterPro" id="IPR020843">
    <property type="entry name" value="ER"/>
</dbReference>
<accession>A0A6L2LKB6</accession>
<dbReference type="AlphaFoldDB" id="A0A6L2LKB6"/>
<dbReference type="SUPFAM" id="SSF51735">
    <property type="entry name" value="NAD(P)-binding Rossmann-fold domains"/>
    <property type="match status" value="1"/>
</dbReference>
<dbReference type="EMBL" id="BKCJ010004505">
    <property type="protein sequence ID" value="GEU61447.1"/>
    <property type="molecule type" value="Genomic_DNA"/>
</dbReference>
<gene>
    <name evidence="3" type="ORF">Tci_033425</name>
</gene>
<name>A0A6L2LKB6_TANCI</name>
<evidence type="ECO:0000256" key="1">
    <source>
        <dbReference type="ARBA" id="ARBA00023002"/>
    </source>
</evidence>
<dbReference type="GO" id="GO:0032440">
    <property type="term" value="F:2-alkenal reductase [NAD(P)H] activity"/>
    <property type="evidence" value="ECO:0007669"/>
    <property type="project" value="TreeGrafter"/>
</dbReference>
<dbReference type="SUPFAM" id="SSF50129">
    <property type="entry name" value="GroES-like"/>
    <property type="match status" value="1"/>
</dbReference>
<comment type="caution">
    <text evidence="3">The sequence shown here is derived from an EMBL/GenBank/DDBJ whole genome shotgun (WGS) entry which is preliminary data.</text>
</comment>
<dbReference type="InterPro" id="IPR045010">
    <property type="entry name" value="MDR_fam"/>
</dbReference>
<dbReference type="Gene3D" id="3.90.180.10">
    <property type="entry name" value="Medium-chain alcohol dehydrogenases, catalytic domain"/>
    <property type="match status" value="1"/>
</dbReference>
<sequence>MGGGAGVAAETMVESKEWYLAAYAPENVPTSEHIKLRTVNVSLDYDSIPDQHVLVQLLMITVDPYLRNVITGRDGDLCMPQLQLNKVLTEFGIARVVRSKNSNFNEGDIVVNGFSLITEYSVIPSDFLRKIDPTANINLPDYINCLGLPGFTAWIGIEVIGNPAPGSNVFISAAAGGVGTFAGQLAKLKGCRVVGSTGSDEKVQILKDEFGYDEAFNYRKESDFDTALAKYVEIADTYVIHNFLNHVNKGARIAISGMMSQYNTIPTERDGVNSLLHMVGKEVKMEGFLCASYLNRFGEFATLMEAYLKEEKIKSKHKIYQGIESFLESFASVFSSSNMGKVIVQVAS</sequence>
<dbReference type="PANTHER" id="PTHR43205:SF80">
    <property type="entry name" value="2-ALKENAL REDUCTASE (NADP(+)-DEPENDENT)-LIKE"/>
    <property type="match status" value="1"/>
</dbReference>
<reference evidence="3" key="1">
    <citation type="journal article" date="2019" name="Sci. Rep.">
        <title>Draft genome of Tanacetum cinerariifolium, the natural source of mosquito coil.</title>
        <authorList>
            <person name="Yamashiro T."/>
            <person name="Shiraishi A."/>
            <person name="Satake H."/>
            <person name="Nakayama K."/>
        </authorList>
    </citation>
    <scope>NUCLEOTIDE SEQUENCE</scope>
</reference>
<dbReference type="SMART" id="SM00829">
    <property type="entry name" value="PKS_ER"/>
    <property type="match status" value="1"/>
</dbReference>
<keyword evidence="1" id="KW-0560">Oxidoreductase</keyword>
<dbReference type="InterPro" id="IPR011032">
    <property type="entry name" value="GroES-like_sf"/>
</dbReference>